<feature type="compositionally biased region" description="Low complexity" evidence="1">
    <location>
        <begin position="1832"/>
        <end position="1875"/>
    </location>
</feature>
<feature type="transmembrane region" description="Helical" evidence="2">
    <location>
        <begin position="1887"/>
        <end position="1909"/>
    </location>
</feature>
<keyword evidence="2" id="KW-0472">Membrane</keyword>
<dbReference type="CDD" id="cd04486">
    <property type="entry name" value="YhcR_OBF_like"/>
    <property type="match status" value="1"/>
</dbReference>
<feature type="region of interest" description="Disordered" evidence="1">
    <location>
        <begin position="1824"/>
        <end position="1883"/>
    </location>
</feature>
<keyword evidence="2" id="KW-1133">Transmembrane helix</keyword>
<dbReference type="Proteomes" id="UP000886796">
    <property type="component" value="Unassembled WGS sequence"/>
</dbReference>
<evidence type="ECO:0000256" key="2">
    <source>
        <dbReference type="SAM" id="Phobius"/>
    </source>
</evidence>
<name>A0A9D0Z2W4_9FIRM</name>
<dbReference type="Gene3D" id="3.20.20.140">
    <property type="entry name" value="Metal-dependent hydrolases"/>
    <property type="match status" value="1"/>
</dbReference>
<dbReference type="SUPFAM" id="SSF89550">
    <property type="entry name" value="PHP domain-like"/>
    <property type="match status" value="1"/>
</dbReference>
<dbReference type="NCBIfam" id="NF038032">
    <property type="entry name" value="CehA_McbA_metalo"/>
    <property type="match status" value="1"/>
</dbReference>
<reference evidence="3" key="1">
    <citation type="submission" date="2020-10" db="EMBL/GenBank/DDBJ databases">
        <authorList>
            <person name="Gilroy R."/>
        </authorList>
    </citation>
    <scope>NUCLEOTIDE SEQUENCE</scope>
    <source>
        <strain evidence="3">13361</strain>
    </source>
</reference>
<comment type="caution">
    <text evidence="3">The sequence shown here is derived from an EMBL/GenBank/DDBJ whole genome shotgun (WGS) entry which is preliminary data.</text>
</comment>
<protein>
    <submittedName>
        <fullName evidence="3">CehA/McbA family metallohydrolase</fullName>
    </submittedName>
</protein>
<dbReference type="InterPro" id="IPR013783">
    <property type="entry name" value="Ig-like_fold"/>
</dbReference>
<dbReference type="Gene3D" id="2.60.40.10">
    <property type="entry name" value="Immunoglobulins"/>
    <property type="match status" value="1"/>
</dbReference>
<proteinExistence type="predicted"/>
<accession>A0A9D0Z2W4</accession>
<organism evidence="3 4">
    <name type="scientific">Candidatus Faecousia excrementigallinarum</name>
    <dbReference type="NCBI Taxonomy" id="2840806"/>
    <lineage>
        <taxon>Bacteria</taxon>
        <taxon>Bacillati</taxon>
        <taxon>Bacillota</taxon>
        <taxon>Clostridia</taxon>
        <taxon>Eubacteriales</taxon>
        <taxon>Oscillospiraceae</taxon>
        <taxon>Faecousia</taxon>
    </lineage>
</organism>
<reference evidence="3" key="2">
    <citation type="journal article" date="2021" name="PeerJ">
        <title>Extensive microbial diversity within the chicken gut microbiome revealed by metagenomics and culture.</title>
        <authorList>
            <person name="Gilroy R."/>
            <person name="Ravi A."/>
            <person name="Getino M."/>
            <person name="Pursley I."/>
            <person name="Horton D.L."/>
            <person name="Alikhan N.F."/>
            <person name="Baker D."/>
            <person name="Gharbi K."/>
            <person name="Hall N."/>
            <person name="Watson M."/>
            <person name="Adriaenssens E.M."/>
            <person name="Foster-Nyarko E."/>
            <person name="Jarju S."/>
            <person name="Secka A."/>
            <person name="Antonio M."/>
            <person name="Oren A."/>
            <person name="Chaudhuri R.R."/>
            <person name="La Ragione R."/>
            <person name="Hildebrand F."/>
            <person name="Pallen M.J."/>
        </authorList>
    </citation>
    <scope>NUCLEOTIDE SEQUENCE</scope>
    <source>
        <strain evidence="3">13361</strain>
    </source>
</reference>
<keyword evidence="2" id="KW-0812">Transmembrane</keyword>
<sequence length="1916" mass="206634">MKRSLRSRVFSGLLALVMILTMLPMGTLAEGTATYTRISTVDELTSGKYVLVAQTSAGDKALGTTIGSKIDGTDVAVDGNSLSGTNVPVWTATKTEDGVHLFNGTQYLGYGSSGTNFTKPDEAYTWVVQDNGNGTFRFVASGATNRAIGWQDENARFGAYATSNTSGYVFDLLVFQVNDGEGGEVTPPDEPETITIAEALAKEDGTADLTVKGVVTLLDGKNVYLQDSTGGICARMSENFSDISLGDTVIATGTRKDYNGLPQLDSCTYEKSSGMTLQAKTTTIGALSTADICTYVTIPNLTVTEVYDNNGAYSSPNITFKDAAGDTIQLYKAVVTKNEDGTWPIAVDDVVTVTAAVSCFKDTLQLRNTTFEELQLGGTPEGPLVDGKQVVIYNPAHNKALSSTYNGFYNNGVDVTVTGDQVSGFTKAEVWTVIDNGDGTWSFSYDGQKLGMGDDFASMSLGAKNDKWEVIQLEDGTYNIKNTVRGNYMEWYAEKNNWSTYNSENAATDPLFKQQFFVVEGEINPPETGMPEAGDKVVLYNHSAEGVLALQSDSQTILNAPTTVENGLAVPGNGGVVFTVEKNGEYYRFHNETFGYLCSNGTGNNAFYAKEASEDADWTLAVQGTGYTLESRTAKFNGKYSQYLEYYAGDYKTYSMYNVTDYDIYTFSFLKVAEGVNVVGGVVNNPTVTFGTMQDAVVGVDYSVSFTVDAPFGVKTIEATYGEKKAALTNENTTYTFTIPGEDMVAGELTISVTGTDNKDTAFSGSVKVEVLDEPVITKVTPASGSETLDNKRPVISAEIVNAGENPTVTMTVDGKEVKAVYENGKVSYTPAADMEDGRVTVTVKVVRTDGKTGEKSWSFTVGKAQFQLYFGQLHSHTTYSDGSGSLEEALNYVNNLPESANVDFVAFTDHSNYFDKSGSANPEAALYDVSQMTPDSKKLWDAYKGAIAAFNESQSDVVAIGGFEMTWSGGPGHINTFNTAGIVSRNNSVLNNKTSDAGLKAYYDLLSNSALADSISQFNHPGSTFGTFADFSYWNALVDTRIQLVEVGNGEGQIGAGGYYPSYEYYTMALDKGWHVAPTNNQDNHKGKWGNANDARDVILTDNFTEEGLYEAIRNYRVYSTEDKNMEIYYTVNGLQLGSIIEEVPEKLDIRVLVNDPDASDSISKVEIIVNSGKVAYTWDDPAELASGDLSVTLDPTFSYYYVRVTQGDGDLAVTAPVWVGESLKLGISEVTSSTSTPVTGEELTLSTKLFNSETSEATVSTVTYTVGSTVLGVDKTGYTIPASGELTVDFKWTPETAKVTKITVTAIVSLDGEEFTFTKDIELDIRDSEKLVYVGIDASHYNEYVNGNYKDSMGNFGQLAADYNVRTVILNTSEDLIAACGNEKYKAIILTAPSRRDGTALRDPYLNYTEDEISALVAYNKAGGMLVLAGWSDYYEHYAAFPATDHMAAQQNKVLEALGSSLRIGDDATNDDKLNGGQTQRLYFSTYNWDNFLMEGVEFDAENPNNNLYSQLFSQYGGASIYTVDGSGNPTTTLPSTVSPVVFGHASTYSTDSDNDGIGGDSMPKYAVADGDNRLMVLATEQLEGRGLIVVSGAAFMSNFEVQAQIGDNGSEKNYSNYNICENLIKYINPVEITNIQQVQDELEEGVKFTIEGVVTSNASGYDKDTAFFDCIYLQDSTGGINAFPVAGNYKIGDILRLTGTTSSYQGERQINVTSVEKIGETDPVAPKEVTAQQINDGSVLGQLVKLKGTVVSFEKANGLVQTIIVKDAAGNEARIFIDGYITTDKDVEGLEVGCNIEVVGCASYDNSFAGEPARIRVRNRDDVVCSPATTEPTDPTEPGETTEPTEPGETTEPTKPGETTEPTKPGETTQPTDPDGPDQTGENFNLVLVVVVLVVSAACLVAVVILSKKSKAR</sequence>
<dbReference type="InterPro" id="IPR016195">
    <property type="entry name" value="Pol/histidinol_Pase-like"/>
</dbReference>
<gene>
    <name evidence="3" type="ORF">IAB74_05980</name>
</gene>
<dbReference type="EMBL" id="DVFK01000083">
    <property type="protein sequence ID" value="HIQ68037.1"/>
    <property type="molecule type" value="Genomic_DNA"/>
</dbReference>
<evidence type="ECO:0000313" key="3">
    <source>
        <dbReference type="EMBL" id="HIQ68037.1"/>
    </source>
</evidence>
<evidence type="ECO:0000256" key="1">
    <source>
        <dbReference type="SAM" id="MobiDB-lite"/>
    </source>
</evidence>
<evidence type="ECO:0000313" key="4">
    <source>
        <dbReference type="Proteomes" id="UP000886796"/>
    </source>
</evidence>